<evidence type="ECO:0000313" key="8">
    <source>
        <dbReference type="EMBL" id="AAS53356.1"/>
    </source>
</evidence>
<accession>Q754T7</accession>
<dbReference type="Proteomes" id="UP000000591">
    <property type="component" value="Chromosome VI"/>
</dbReference>
<dbReference type="PANTHER" id="PTHR31645:SF0">
    <property type="entry name" value="OLIGOPEPTIDE TRANSPORTER YGL114W-RELATED"/>
    <property type="match status" value="1"/>
</dbReference>
<name>Q754T7_EREGS</name>
<feature type="transmembrane region" description="Helical" evidence="7">
    <location>
        <begin position="428"/>
        <end position="446"/>
    </location>
</feature>
<evidence type="ECO:0000256" key="2">
    <source>
        <dbReference type="ARBA" id="ARBA00008807"/>
    </source>
</evidence>
<evidence type="ECO:0000313" key="9">
    <source>
        <dbReference type="Proteomes" id="UP000000591"/>
    </source>
</evidence>
<dbReference type="RefSeq" id="NP_985532.1">
    <property type="nucleotide sequence ID" value="NM_210886.2"/>
</dbReference>
<protein>
    <submittedName>
        <fullName evidence="8">AFL016Cp</fullName>
    </submittedName>
</protein>
<evidence type="ECO:0000256" key="1">
    <source>
        <dbReference type="ARBA" id="ARBA00004141"/>
    </source>
</evidence>
<comment type="similarity">
    <text evidence="2">Belongs to the oligopeptide OPT transporter family.</text>
</comment>
<dbReference type="AlphaFoldDB" id="Q754T7"/>
<dbReference type="InterPro" id="IPR004813">
    <property type="entry name" value="OPT"/>
</dbReference>
<feature type="transmembrane region" description="Helical" evidence="7">
    <location>
        <begin position="674"/>
        <end position="699"/>
    </location>
</feature>
<feature type="transmembrane region" description="Helical" evidence="7">
    <location>
        <begin position="636"/>
        <end position="662"/>
    </location>
</feature>
<proteinExistence type="inferred from homology"/>
<dbReference type="HOGENOM" id="CLU_010539_2_0_1"/>
<keyword evidence="6 7" id="KW-0472">Membrane</keyword>
<dbReference type="STRING" id="284811.Q754T7"/>
<keyword evidence="5 7" id="KW-1133">Transmembrane helix</keyword>
<evidence type="ECO:0000256" key="3">
    <source>
        <dbReference type="ARBA" id="ARBA00022448"/>
    </source>
</evidence>
<feature type="transmembrane region" description="Helical" evidence="7">
    <location>
        <begin position="598"/>
        <end position="616"/>
    </location>
</feature>
<dbReference type="KEGG" id="ago:AGOS_AFL016C"/>
<dbReference type="InParanoid" id="Q754T7"/>
<dbReference type="PANTHER" id="PTHR31645">
    <property type="entry name" value="OLIGOPEPTIDE TRANSPORTER YGL114W-RELATED"/>
    <property type="match status" value="1"/>
</dbReference>
<gene>
    <name evidence="8" type="ORF">AGOS_AFL016C</name>
</gene>
<feature type="transmembrane region" description="Helical" evidence="7">
    <location>
        <begin position="241"/>
        <end position="262"/>
    </location>
</feature>
<dbReference type="FunCoup" id="Q754T7">
    <property type="interactions" value="34"/>
</dbReference>
<feature type="transmembrane region" description="Helical" evidence="7">
    <location>
        <begin position="20"/>
        <end position="38"/>
    </location>
</feature>
<keyword evidence="3" id="KW-0813">Transport</keyword>
<evidence type="ECO:0000256" key="5">
    <source>
        <dbReference type="ARBA" id="ARBA00022989"/>
    </source>
</evidence>
<dbReference type="GO" id="GO:0035673">
    <property type="term" value="F:oligopeptide transmembrane transporter activity"/>
    <property type="evidence" value="ECO:0007669"/>
    <property type="project" value="InterPro"/>
</dbReference>
<dbReference type="Pfam" id="PF03169">
    <property type="entry name" value="OPT"/>
    <property type="match status" value="1"/>
</dbReference>
<feature type="transmembrane region" description="Helical" evidence="7">
    <location>
        <begin position="337"/>
        <end position="358"/>
    </location>
</feature>
<reference evidence="9" key="2">
    <citation type="journal article" date="2013" name="G3 (Bethesda)">
        <title>Genomes of Ashbya fungi isolated from insects reveal four mating-type loci, numerous translocations, lack of transposons, and distinct gene duplications.</title>
        <authorList>
            <person name="Dietrich F.S."/>
            <person name="Voegeli S."/>
            <person name="Kuo S."/>
            <person name="Philippsen P."/>
        </authorList>
    </citation>
    <scope>GENOME REANNOTATION</scope>
    <source>
        <strain evidence="9">ATCC 10895 / CBS 109.51 / FGSC 9923 / NRRL Y-1056</strain>
    </source>
</reference>
<feature type="transmembrane region" description="Helical" evidence="7">
    <location>
        <begin position="80"/>
        <end position="105"/>
    </location>
</feature>
<feature type="transmembrane region" description="Helical" evidence="7">
    <location>
        <begin position="44"/>
        <end position="68"/>
    </location>
</feature>
<dbReference type="NCBIfam" id="TIGR00728">
    <property type="entry name" value="OPT_sfam"/>
    <property type="match status" value="1"/>
</dbReference>
<dbReference type="OrthoDB" id="627262at2759"/>
<dbReference type="OMA" id="TPTAYVW"/>
<dbReference type="eggNOG" id="ENOG502QQ2H">
    <property type="taxonomic scope" value="Eukaryota"/>
</dbReference>
<dbReference type="GO" id="GO:0016020">
    <property type="term" value="C:membrane"/>
    <property type="evidence" value="ECO:0000318"/>
    <property type="project" value="GO_Central"/>
</dbReference>
<feature type="transmembrane region" description="Helical" evidence="7">
    <location>
        <begin position="543"/>
        <end position="564"/>
    </location>
</feature>
<dbReference type="InterPro" id="IPR045035">
    <property type="entry name" value="YSL-like"/>
</dbReference>
<organism evidence="8 9">
    <name type="scientific">Eremothecium gossypii (strain ATCC 10895 / CBS 109.51 / FGSC 9923 / NRRL Y-1056)</name>
    <name type="common">Yeast</name>
    <name type="synonym">Ashbya gossypii</name>
    <dbReference type="NCBI Taxonomy" id="284811"/>
    <lineage>
        <taxon>Eukaryota</taxon>
        <taxon>Fungi</taxon>
        <taxon>Dikarya</taxon>
        <taxon>Ascomycota</taxon>
        <taxon>Saccharomycotina</taxon>
        <taxon>Saccharomycetes</taxon>
        <taxon>Saccharomycetales</taxon>
        <taxon>Saccharomycetaceae</taxon>
        <taxon>Eremothecium</taxon>
    </lineage>
</organism>
<comment type="subcellular location">
    <subcellularLocation>
        <location evidence="1">Membrane</location>
        <topology evidence="1">Multi-pass membrane protein</topology>
    </subcellularLocation>
</comment>
<feature type="transmembrane region" description="Helical" evidence="7">
    <location>
        <begin position="292"/>
        <end position="316"/>
    </location>
</feature>
<evidence type="ECO:0000256" key="4">
    <source>
        <dbReference type="ARBA" id="ARBA00022692"/>
    </source>
</evidence>
<keyword evidence="4 7" id="KW-0812">Transmembrane</keyword>
<dbReference type="GeneID" id="4621765"/>
<sequence>MLTAVSWADKPALKQVTVRATLVGLFIGSLVLISNFQFGLQTGWVSMMSLPSALLACGIFRHIWPLLFAEYPPFSDVENVYVQSIAVAVGTGPLAYGFVGVLPAIEKFMTREESGGLRDPGDPFTLRQLLLWSLGLAFFGIFLAVPLRKQVIIREKLAFPSGSSTALLISVLNSSEILQEVTPQELVQMRRYRLARQEDEQPLVASAASVSPVGSVLSPNYMERREEAPPRPGQYASNVSILLRTFAVSSAYTLLSYFVPYIKAIPLFGRHLSETYLWNVQFSPAYIGQGMIMGFNTVFFIMIGCVLGWGILAPLARHMGWVPPDADINDWEKGVQGWVLWSSLAVMVADSVVGFIVLTVKATVKFLLIDNKADALNSFLDDSIESMLLEEQRELDVKGEGSIPVKLVNADQEHEVDSKYLVRCTTVISGWIVSSLICVISMIYLFGKDCIPIYSLLLALLIAIFLSILGVRALGETDLNPVSGIGKLAQIIFALVVPRDHKAAVLINLVAGSIAEAGAQQAGDLMQDLKTGHLIGASPRAQFTAQIIGASWSIVLSSVMYIFYNKVYEIPSQQFRIPTAFVWIDCARLVMGMALPPYALECSIILGSIFAVISLVKNCIDKDKYRWAQWLPSGVALGVGMYNSPSFSIARFIGGMLSYYWLRTRRGDAGAKTNMIIFSSGMILGEGVCSIVSMTLASIGTPHM</sequence>
<feature type="transmembrane region" description="Helical" evidence="7">
    <location>
        <begin position="453"/>
        <end position="474"/>
    </location>
</feature>
<dbReference type="EMBL" id="AE016819">
    <property type="protein sequence ID" value="AAS53356.1"/>
    <property type="molecule type" value="Genomic_DNA"/>
</dbReference>
<evidence type="ECO:0000256" key="6">
    <source>
        <dbReference type="ARBA" id="ARBA00023136"/>
    </source>
</evidence>
<reference evidence="8 9" key="1">
    <citation type="journal article" date="2004" name="Science">
        <title>The Ashbya gossypii genome as a tool for mapping the ancient Saccharomyces cerevisiae genome.</title>
        <authorList>
            <person name="Dietrich F.S."/>
            <person name="Voegeli S."/>
            <person name="Brachat S."/>
            <person name="Lerch A."/>
            <person name="Gates K."/>
            <person name="Steiner S."/>
            <person name="Mohr C."/>
            <person name="Pohlmann R."/>
            <person name="Luedi P."/>
            <person name="Choi S."/>
            <person name="Wing R.A."/>
            <person name="Flavier A."/>
            <person name="Gaffney T.D."/>
            <person name="Philippsen P."/>
        </authorList>
    </citation>
    <scope>NUCLEOTIDE SEQUENCE [LARGE SCALE GENOMIC DNA]</scope>
    <source>
        <strain evidence="9">ATCC 10895 / CBS 109.51 / FGSC 9923 / NRRL Y-1056</strain>
    </source>
</reference>
<keyword evidence="9" id="KW-1185">Reference proteome</keyword>
<evidence type="ECO:0000256" key="7">
    <source>
        <dbReference type="SAM" id="Phobius"/>
    </source>
</evidence>